<gene>
    <name evidence="2" type="ORF">QR680_012586</name>
</gene>
<dbReference type="EMBL" id="JAUCMV010000002">
    <property type="protein sequence ID" value="KAK0416606.1"/>
    <property type="molecule type" value="Genomic_DNA"/>
</dbReference>
<dbReference type="AlphaFoldDB" id="A0AA39I422"/>
<feature type="chain" id="PRO_5041395791" evidence="1">
    <location>
        <begin position="19"/>
        <end position="110"/>
    </location>
</feature>
<keyword evidence="1" id="KW-0732">Signal</keyword>
<organism evidence="2 3">
    <name type="scientific">Steinernema hermaphroditum</name>
    <dbReference type="NCBI Taxonomy" id="289476"/>
    <lineage>
        <taxon>Eukaryota</taxon>
        <taxon>Metazoa</taxon>
        <taxon>Ecdysozoa</taxon>
        <taxon>Nematoda</taxon>
        <taxon>Chromadorea</taxon>
        <taxon>Rhabditida</taxon>
        <taxon>Tylenchina</taxon>
        <taxon>Panagrolaimomorpha</taxon>
        <taxon>Strongyloidoidea</taxon>
        <taxon>Steinernematidae</taxon>
        <taxon>Steinernema</taxon>
    </lineage>
</organism>
<comment type="caution">
    <text evidence="2">The sequence shown here is derived from an EMBL/GenBank/DDBJ whole genome shotgun (WGS) entry which is preliminary data.</text>
</comment>
<evidence type="ECO:0000313" key="3">
    <source>
        <dbReference type="Proteomes" id="UP001175271"/>
    </source>
</evidence>
<evidence type="ECO:0000313" key="2">
    <source>
        <dbReference type="EMBL" id="KAK0416606.1"/>
    </source>
</evidence>
<dbReference type="Proteomes" id="UP001175271">
    <property type="component" value="Unassembled WGS sequence"/>
</dbReference>
<sequence length="110" mass="12622">MPILRCLLLLGVVSSALLFEAPRYGCGQSQRCSLVISALRNPRHLSAWNTDAWTKAIGQLQAYQELFSSDDSQYEQEKRSIVGVETPKLKAMDSYGYDPYYWMLGEKRRR</sequence>
<reference evidence="2" key="1">
    <citation type="submission" date="2023-06" db="EMBL/GenBank/DDBJ databases">
        <title>Genomic analysis of the entomopathogenic nematode Steinernema hermaphroditum.</title>
        <authorList>
            <person name="Schwarz E.M."/>
            <person name="Heppert J.K."/>
            <person name="Baniya A."/>
            <person name="Schwartz H.T."/>
            <person name="Tan C.-H."/>
            <person name="Antoshechkin I."/>
            <person name="Sternberg P.W."/>
            <person name="Goodrich-Blair H."/>
            <person name="Dillman A.R."/>
        </authorList>
    </citation>
    <scope>NUCLEOTIDE SEQUENCE</scope>
    <source>
        <strain evidence="2">PS9179</strain>
        <tissue evidence="2">Whole animal</tissue>
    </source>
</reference>
<proteinExistence type="predicted"/>
<protein>
    <submittedName>
        <fullName evidence="2">Uncharacterized protein</fullName>
    </submittedName>
</protein>
<keyword evidence="3" id="KW-1185">Reference proteome</keyword>
<name>A0AA39I422_9BILA</name>
<evidence type="ECO:0000256" key="1">
    <source>
        <dbReference type="SAM" id="SignalP"/>
    </source>
</evidence>
<accession>A0AA39I422</accession>
<feature type="signal peptide" evidence="1">
    <location>
        <begin position="1"/>
        <end position="18"/>
    </location>
</feature>